<sequence>MSINRNAILARLEVVADCLDLSEQDLRAIAEDDERIIEFATEHGQSLDWLFMGDVRSYIRMAALSH</sequence>
<accession>A0A5N7N814</accession>
<dbReference type="AlphaFoldDB" id="A0A5N7N814"/>
<reference evidence="1 2" key="1">
    <citation type="journal article" date="2019" name="Syst. Appl. Microbiol.">
        <title>Microvirga tunisiensis sp. nov., a root nodule symbiotic bacterium isolated from Lupinus micranthus and L. luteus grown in Northern Tunisia.</title>
        <authorList>
            <person name="Msaddak A."/>
            <person name="Rejili M."/>
            <person name="Duran D."/>
            <person name="Mars M."/>
            <person name="Palacios J.M."/>
            <person name="Ruiz-Argueso T."/>
            <person name="Rey L."/>
            <person name="Imperial J."/>
        </authorList>
    </citation>
    <scope>NUCLEOTIDE SEQUENCE [LARGE SCALE GENOMIC DNA]</scope>
    <source>
        <strain evidence="1 2">Lmie10</strain>
    </source>
</reference>
<evidence type="ECO:0000313" key="1">
    <source>
        <dbReference type="EMBL" id="MPR31136.1"/>
    </source>
</evidence>
<protein>
    <submittedName>
        <fullName evidence="1">Uncharacterized protein</fullName>
    </submittedName>
</protein>
<dbReference type="Proteomes" id="UP000403266">
    <property type="component" value="Unassembled WGS sequence"/>
</dbReference>
<dbReference type="OrthoDB" id="7874560at2"/>
<evidence type="ECO:0000313" key="2">
    <source>
        <dbReference type="Proteomes" id="UP000403266"/>
    </source>
</evidence>
<gene>
    <name evidence="1" type="ORF">FS320_41100</name>
</gene>
<organism evidence="1 2">
    <name type="scientific">Microvirga tunisiensis</name>
    <dbReference type="NCBI Taxonomy" id="2108360"/>
    <lineage>
        <taxon>Bacteria</taxon>
        <taxon>Pseudomonadati</taxon>
        <taxon>Pseudomonadota</taxon>
        <taxon>Alphaproteobacteria</taxon>
        <taxon>Hyphomicrobiales</taxon>
        <taxon>Methylobacteriaceae</taxon>
        <taxon>Microvirga</taxon>
    </lineage>
</organism>
<proteinExistence type="predicted"/>
<keyword evidence="2" id="KW-1185">Reference proteome</keyword>
<name>A0A5N7N814_9HYPH</name>
<dbReference type="EMBL" id="VOSK01000552">
    <property type="protein sequence ID" value="MPR31136.1"/>
    <property type="molecule type" value="Genomic_DNA"/>
</dbReference>
<dbReference type="RefSeq" id="WP_152718324.1">
    <property type="nucleotide sequence ID" value="NZ_VOSJ01000594.1"/>
</dbReference>
<comment type="caution">
    <text evidence="1">The sequence shown here is derived from an EMBL/GenBank/DDBJ whole genome shotgun (WGS) entry which is preliminary data.</text>
</comment>